<dbReference type="PANTHER" id="PTHR10887:SF341">
    <property type="entry name" value="NFX1-TYPE ZINC FINGER-CONTAINING PROTEIN 1"/>
    <property type="match status" value="1"/>
</dbReference>
<dbReference type="InterPro" id="IPR057373">
    <property type="entry name" value="ZNFX1"/>
</dbReference>
<dbReference type="PANTHER" id="PTHR10887">
    <property type="entry name" value="DNA2/NAM7 HELICASE FAMILY"/>
    <property type="match status" value="1"/>
</dbReference>
<keyword evidence="8" id="KW-1185">Reference proteome</keyword>
<dbReference type="Pfam" id="PF25396">
    <property type="entry name" value="ZNFX1"/>
    <property type="match status" value="1"/>
</dbReference>
<feature type="domain" description="DNA2/NAM7 helicase-like C-terminal" evidence="5">
    <location>
        <begin position="762"/>
        <end position="956"/>
    </location>
</feature>
<dbReference type="GO" id="GO:0004386">
    <property type="term" value="F:helicase activity"/>
    <property type="evidence" value="ECO:0007669"/>
    <property type="project" value="InterPro"/>
</dbReference>
<accession>A0A2N3NJ25</accession>
<keyword evidence="1" id="KW-0067">ATP-binding</keyword>
<dbReference type="InterPro" id="IPR047187">
    <property type="entry name" value="SF1_C_Upf1"/>
</dbReference>
<comment type="caution">
    <text evidence="7">The sequence shown here is derived from an EMBL/GenBank/DDBJ whole genome shotgun (WGS) entry which is preliminary data.</text>
</comment>
<keyword evidence="1" id="KW-0378">Hydrolase</keyword>
<keyword evidence="1" id="KW-0347">Helicase</keyword>
<dbReference type="InterPro" id="IPR041677">
    <property type="entry name" value="DNA2/NAM7_AAA_11"/>
</dbReference>
<feature type="region of interest" description="Disordered" evidence="2">
    <location>
        <begin position="1110"/>
        <end position="1147"/>
    </location>
</feature>
<keyword evidence="3" id="KW-1133">Transmembrane helix</keyword>
<dbReference type="EMBL" id="NLAX01000003">
    <property type="protein sequence ID" value="PKS12401.1"/>
    <property type="molecule type" value="Genomic_DNA"/>
</dbReference>
<dbReference type="Gene3D" id="3.40.50.300">
    <property type="entry name" value="P-loop containing nucleotide triphosphate hydrolases"/>
    <property type="match status" value="3"/>
</dbReference>
<evidence type="ECO:0000313" key="8">
    <source>
        <dbReference type="Proteomes" id="UP000233524"/>
    </source>
</evidence>
<dbReference type="GO" id="GO:0031380">
    <property type="term" value="C:nuclear RNA-directed RNA polymerase complex"/>
    <property type="evidence" value="ECO:0007669"/>
    <property type="project" value="TreeGrafter"/>
</dbReference>
<keyword evidence="3" id="KW-0812">Transmembrane</keyword>
<dbReference type="OrthoDB" id="409395at2759"/>
<reference evidence="7 8" key="1">
    <citation type="journal article" date="2017" name="G3 (Bethesda)">
        <title>First Draft Genome Sequence of the Pathogenic Fungus Lomentospora prolificans (Formerly Scedosporium prolificans).</title>
        <authorList>
            <person name="Luo R."/>
            <person name="Zimin A."/>
            <person name="Workman R."/>
            <person name="Fan Y."/>
            <person name="Pertea G."/>
            <person name="Grossman N."/>
            <person name="Wear M.P."/>
            <person name="Jia B."/>
            <person name="Miller H."/>
            <person name="Casadevall A."/>
            <person name="Timp W."/>
            <person name="Zhang S.X."/>
            <person name="Salzberg S.L."/>
        </authorList>
    </citation>
    <scope>NUCLEOTIDE SEQUENCE [LARGE SCALE GENOMIC DNA]</scope>
    <source>
        <strain evidence="7 8">JHH-5317</strain>
    </source>
</reference>
<dbReference type="InterPro" id="IPR027417">
    <property type="entry name" value="P-loop_NTPase"/>
</dbReference>
<keyword evidence="1" id="KW-0547">Nucleotide-binding</keyword>
<dbReference type="Proteomes" id="UP000233524">
    <property type="component" value="Unassembled WGS sequence"/>
</dbReference>
<dbReference type="STRING" id="41688.A0A2N3NJ25"/>
<name>A0A2N3NJ25_9PEZI</name>
<keyword evidence="3" id="KW-0472">Membrane</keyword>
<feature type="compositionally biased region" description="Acidic residues" evidence="2">
    <location>
        <begin position="1127"/>
        <end position="1139"/>
    </location>
</feature>
<evidence type="ECO:0000259" key="6">
    <source>
        <dbReference type="Pfam" id="PF25396"/>
    </source>
</evidence>
<feature type="compositionally biased region" description="Polar residues" evidence="2">
    <location>
        <begin position="1257"/>
        <end position="1266"/>
    </location>
</feature>
<proteinExistence type="predicted"/>
<evidence type="ECO:0000256" key="1">
    <source>
        <dbReference type="ARBA" id="ARBA00022806"/>
    </source>
</evidence>
<dbReference type="VEuPathDB" id="FungiDB:jhhlp_000605"/>
<evidence type="ECO:0008006" key="9">
    <source>
        <dbReference type="Google" id="ProtNLM"/>
    </source>
</evidence>
<gene>
    <name evidence="7" type="ORF">jhhlp_000605</name>
</gene>
<dbReference type="SUPFAM" id="SSF52540">
    <property type="entry name" value="P-loop containing nucleoside triphosphate hydrolases"/>
    <property type="match status" value="1"/>
</dbReference>
<feature type="domain" description="ZNFX1" evidence="6">
    <location>
        <begin position="159"/>
        <end position="277"/>
    </location>
</feature>
<feature type="compositionally biased region" description="Basic and acidic residues" evidence="2">
    <location>
        <begin position="1218"/>
        <end position="1227"/>
    </location>
</feature>
<dbReference type="Pfam" id="PF13087">
    <property type="entry name" value="AAA_12"/>
    <property type="match status" value="1"/>
</dbReference>
<feature type="domain" description="DNA2/NAM7 helicase helicase" evidence="4">
    <location>
        <begin position="377"/>
        <end position="748"/>
    </location>
</feature>
<organism evidence="7 8">
    <name type="scientific">Lomentospora prolificans</name>
    <dbReference type="NCBI Taxonomy" id="41688"/>
    <lineage>
        <taxon>Eukaryota</taxon>
        <taxon>Fungi</taxon>
        <taxon>Dikarya</taxon>
        <taxon>Ascomycota</taxon>
        <taxon>Pezizomycotina</taxon>
        <taxon>Sordariomycetes</taxon>
        <taxon>Hypocreomycetidae</taxon>
        <taxon>Microascales</taxon>
        <taxon>Microascaceae</taxon>
        <taxon>Lomentospora</taxon>
    </lineage>
</organism>
<dbReference type="Pfam" id="PF13086">
    <property type="entry name" value="AAA_11"/>
    <property type="match status" value="1"/>
</dbReference>
<dbReference type="GO" id="GO:0031048">
    <property type="term" value="P:regulatory ncRNA-mediated heterochromatin formation"/>
    <property type="evidence" value="ECO:0007669"/>
    <property type="project" value="TreeGrafter"/>
</dbReference>
<dbReference type="CDD" id="cd18808">
    <property type="entry name" value="SF1_C_Upf1"/>
    <property type="match status" value="1"/>
</dbReference>
<evidence type="ECO:0000313" key="7">
    <source>
        <dbReference type="EMBL" id="PKS12401.1"/>
    </source>
</evidence>
<protein>
    <recommendedName>
        <fullName evidence="9">Helicase ATP-binding domain-containing protein</fullName>
    </recommendedName>
</protein>
<evidence type="ECO:0000256" key="3">
    <source>
        <dbReference type="SAM" id="Phobius"/>
    </source>
</evidence>
<evidence type="ECO:0000259" key="4">
    <source>
        <dbReference type="Pfam" id="PF13086"/>
    </source>
</evidence>
<evidence type="ECO:0000259" key="5">
    <source>
        <dbReference type="Pfam" id="PF13087"/>
    </source>
</evidence>
<feature type="region of interest" description="Disordered" evidence="2">
    <location>
        <begin position="1203"/>
        <end position="1266"/>
    </location>
</feature>
<dbReference type="InterPro" id="IPR045055">
    <property type="entry name" value="DNA2/NAM7-like"/>
</dbReference>
<evidence type="ECO:0000256" key="2">
    <source>
        <dbReference type="SAM" id="MobiDB-lite"/>
    </source>
</evidence>
<dbReference type="InterPro" id="IPR041679">
    <property type="entry name" value="DNA2/NAM7-like_C"/>
</dbReference>
<dbReference type="InParanoid" id="A0A2N3NJ25"/>
<sequence length="1266" mass="141037">MSDGKRPSVFSTLISFVSLLVHLGILIILALLLAEVKKMHSRDSDPIRVAITGSKSSTLDVRVANLASDAVPIQFTGTPKPTSHPADMLPIPWELLPEFPLPEELLVPKPFPLPRNDVDYPPNSKDNYLEIQYRLIRHEGTEMLRQAVKDYRQDPQMKESPDTAIYTNVTVQGYNVTRLGTFCRVSFYPSRVEKRIRWRHSERLTPGTIVALSTAQDKFHTVCKVAVVTQRVLVGGLEPNVGAGEHPETPPRIDIAWACHGDAVLDPTVKMVMIEAKAGYYESVRHAMLGLRLLAKKKSRFDRYLISGLTKPRPPRYLQELKGIMDLSPVFHQPLTFTSLNADKDPTEAEALKDKEVSTPINVCAPFPMRMSCMTGMDESQLEAIRKILTSELPVVQGPPGTGKTFVSVAVIKILLKNLDWKVPIVISAQTNHALDQLLLLVHEATGAPFVRLGRRSQSELASRRTLFQLRRESRKSFQGARHNHIEALRKRHASKLEEIIQRCFPGGFLSPHDLLEHGLLSQSQCDSIMSPGRPDLDTSSFDYFGVWLEGSVVPVQPERFAYQISAWEDAQESEVRGGKAGFQDDDERELLSGQYIPILENLSTTIRGGLNKPALWDRVAAILSRCRSLYQVPSDYRAPVYQYLRRQFVAIKTRELQHTLQESEPLVSELAEVKAEADTKLINDLCIPIVGCTTTGLTKYRKLIETLKPRIMLVEEAAETREANIASALVGSLEQVILIGDHLQLTPNTEVPGLGGPPFNLNVSLFERLIKLGISHSVLNVQRRMVPKIRELLNVFYPQLSDHPSVCDRNERPHVPGMGRLYNFFFCHTWAESTTDRFSKINREEAAMITGFIRYLVQNGTPPQTITVLTFYKGQQDHLRQRLSQDNILRNIHPSRKYNICTIDGYQGEENDIVILSLVRSPKKGQPHAVGFVANQNRAVVAISRARRGFYVFGNYWNLVHAGKESSSVWGPITNVFISQKRCHKKLPVTCVQHGNVTNIKAAGDWERIQGGCRMTCNQVFRGCGHICTRVCHPASHENLRCADPCARFLSCGHKCSELCGNECKCARCDGKGKLNAKTLTKESARVSPAMDTFASLDGWMATYVPEPQPSIPQAASRESKFFSEEWNDSDTVGDGEGDAASKGGGLAAEGTFAEASVVQTTASRKGVGNAPRTSAVAVRHIFKQVVVDDALERRPVRVVQTLSTSGRGEHRHQPKPKPDAKTRTDDEADVGVDDFLRQIGADVEASTLDERPDSASETSDLIQL</sequence>
<dbReference type="AlphaFoldDB" id="A0A2N3NJ25"/>
<feature type="transmembrane region" description="Helical" evidence="3">
    <location>
        <begin position="12"/>
        <end position="34"/>
    </location>
</feature>